<keyword evidence="3" id="KW-0812">Transmembrane</keyword>
<keyword evidence="8" id="KW-0675">Receptor</keyword>
<dbReference type="Proteomes" id="UP000028760">
    <property type="component" value="Unassembled WGS sequence"/>
</dbReference>
<evidence type="ECO:0000256" key="2">
    <source>
        <dbReference type="ARBA" id="ARBA00022475"/>
    </source>
</evidence>
<evidence type="ECO:0000313" key="14">
    <source>
        <dbReference type="Proteomes" id="UP000028760"/>
    </source>
</evidence>
<sequence>YTLNPHLVSSVSQHALGGVVEVNEGAESVLLPCIYSGTPPEDPLLIWTRSDLSPNSVHLRRENGDDLKNQNQRFRGRTSMNPDALDTGNFSLTLRKPEQDDGGNYSCSISDGREERNLKHIHLKVKVDQQEVEVTEESDSVVLPCRTSSLLPEDSSVEWTRPEPRSMFIYVFPNMSKHFAQQDRLYSCRTEMNKDFLRTGDVSLTLMYPTHRDDGRYVCTVHRDQDVLRHTVVLKYVKKGQSIRS</sequence>
<evidence type="ECO:0000259" key="12">
    <source>
        <dbReference type="PROSITE" id="PS50835"/>
    </source>
</evidence>
<dbReference type="EMBL" id="AYCK01018342">
    <property type="status" value="NOT_ANNOTATED_CDS"/>
    <property type="molecule type" value="Genomic_DNA"/>
</dbReference>
<evidence type="ECO:0000256" key="4">
    <source>
        <dbReference type="ARBA" id="ARBA00022729"/>
    </source>
</evidence>
<protein>
    <recommendedName>
        <fullName evidence="12">Ig-like domain-containing protein</fullName>
    </recommendedName>
</protein>
<dbReference type="GO" id="GO:0006955">
    <property type="term" value="P:immune response"/>
    <property type="evidence" value="ECO:0007669"/>
    <property type="project" value="TreeGrafter"/>
</dbReference>
<keyword evidence="2" id="KW-1003">Cell membrane</keyword>
<reference evidence="13" key="3">
    <citation type="submission" date="2025-09" db="UniProtKB">
        <authorList>
            <consortium name="Ensembl"/>
        </authorList>
    </citation>
    <scope>IDENTIFICATION</scope>
</reference>
<feature type="domain" description="Ig-like" evidence="12">
    <location>
        <begin position="137"/>
        <end position="235"/>
    </location>
</feature>
<evidence type="ECO:0000256" key="6">
    <source>
        <dbReference type="ARBA" id="ARBA00023136"/>
    </source>
</evidence>
<keyword evidence="10" id="KW-0393">Immunoglobulin domain</keyword>
<name>A0A096ME98_POEFO</name>
<keyword evidence="9" id="KW-0325">Glycoprotein</keyword>
<reference evidence="14" key="1">
    <citation type="submission" date="2013-10" db="EMBL/GenBank/DDBJ databases">
        <authorList>
            <person name="Schartl M."/>
            <person name="Warren W."/>
        </authorList>
    </citation>
    <scope>NUCLEOTIDE SEQUENCE [LARGE SCALE GENOMIC DNA]</scope>
    <source>
        <strain evidence="14">female</strain>
    </source>
</reference>
<keyword evidence="5" id="KW-1133">Transmembrane helix</keyword>
<dbReference type="GO" id="GO:0009897">
    <property type="term" value="C:external side of plasma membrane"/>
    <property type="evidence" value="ECO:0007669"/>
    <property type="project" value="TreeGrafter"/>
</dbReference>
<dbReference type="GO" id="GO:0007166">
    <property type="term" value="P:cell surface receptor signaling pathway"/>
    <property type="evidence" value="ECO:0007669"/>
    <property type="project" value="TreeGrafter"/>
</dbReference>
<dbReference type="PROSITE" id="PS50835">
    <property type="entry name" value="IG_LIKE"/>
    <property type="match status" value="2"/>
</dbReference>
<keyword evidence="6" id="KW-0472">Membrane</keyword>
<dbReference type="SMART" id="SM00406">
    <property type="entry name" value="IGv"/>
    <property type="match status" value="2"/>
</dbReference>
<dbReference type="GO" id="GO:0042102">
    <property type="term" value="P:positive regulation of T cell proliferation"/>
    <property type="evidence" value="ECO:0007669"/>
    <property type="project" value="TreeGrafter"/>
</dbReference>
<evidence type="ECO:0000256" key="9">
    <source>
        <dbReference type="ARBA" id="ARBA00023180"/>
    </source>
</evidence>
<dbReference type="Ensembl" id="ENSPFOT00000026766.1">
    <property type="protein sequence ID" value="ENSPFOP00000029739.1"/>
    <property type="gene ID" value="ENSPFOG00000022818.1"/>
</dbReference>
<feature type="domain" description="Ig-like" evidence="12">
    <location>
        <begin position="5"/>
        <end position="119"/>
    </location>
</feature>
<evidence type="ECO:0000256" key="10">
    <source>
        <dbReference type="ARBA" id="ARBA00023319"/>
    </source>
</evidence>
<proteinExistence type="predicted"/>
<dbReference type="GO" id="GO:0042130">
    <property type="term" value="P:negative regulation of T cell proliferation"/>
    <property type="evidence" value="ECO:0007669"/>
    <property type="project" value="TreeGrafter"/>
</dbReference>
<evidence type="ECO:0000256" key="7">
    <source>
        <dbReference type="ARBA" id="ARBA00023157"/>
    </source>
</evidence>
<dbReference type="OMA" id="GHILMIK"/>
<feature type="region of interest" description="Disordered" evidence="11">
    <location>
        <begin position="68"/>
        <end position="87"/>
    </location>
</feature>
<evidence type="ECO:0000256" key="8">
    <source>
        <dbReference type="ARBA" id="ARBA00023170"/>
    </source>
</evidence>
<dbReference type="InterPro" id="IPR013106">
    <property type="entry name" value="Ig_V-set"/>
</dbReference>
<evidence type="ECO:0000256" key="1">
    <source>
        <dbReference type="ARBA" id="ARBA00004251"/>
    </source>
</evidence>
<dbReference type="InterPro" id="IPR013783">
    <property type="entry name" value="Ig-like_fold"/>
</dbReference>
<keyword evidence="7" id="KW-1015">Disulfide bond</keyword>
<organism evidence="13 14">
    <name type="scientific">Poecilia formosa</name>
    <name type="common">Amazon molly</name>
    <name type="synonym">Limia formosa</name>
    <dbReference type="NCBI Taxonomy" id="48698"/>
    <lineage>
        <taxon>Eukaryota</taxon>
        <taxon>Metazoa</taxon>
        <taxon>Chordata</taxon>
        <taxon>Craniata</taxon>
        <taxon>Vertebrata</taxon>
        <taxon>Euteleostomi</taxon>
        <taxon>Actinopterygii</taxon>
        <taxon>Neopterygii</taxon>
        <taxon>Teleostei</taxon>
        <taxon>Neoteleostei</taxon>
        <taxon>Acanthomorphata</taxon>
        <taxon>Ovalentaria</taxon>
        <taxon>Atherinomorphae</taxon>
        <taxon>Cyprinodontiformes</taxon>
        <taxon>Poeciliidae</taxon>
        <taxon>Poeciliinae</taxon>
        <taxon>Poecilia</taxon>
    </lineage>
</organism>
<dbReference type="InterPro" id="IPR007110">
    <property type="entry name" value="Ig-like_dom"/>
</dbReference>
<feature type="compositionally biased region" description="Polar residues" evidence="11">
    <location>
        <begin position="69"/>
        <end position="81"/>
    </location>
</feature>
<dbReference type="AlphaFoldDB" id="A0A096ME98"/>
<dbReference type="SMART" id="SM00409">
    <property type="entry name" value="IG"/>
    <property type="match status" value="2"/>
</dbReference>
<dbReference type="GeneTree" id="ENSGT01140000282700"/>
<dbReference type="InterPro" id="IPR036179">
    <property type="entry name" value="Ig-like_dom_sf"/>
</dbReference>
<dbReference type="SUPFAM" id="SSF48726">
    <property type="entry name" value="Immunoglobulin"/>
    <property type="match status" value="2"/>
</dbReference>
<dbReference type="InterPro" id="IPR051713">
    <property type="entry name" value="T-cell_Activation_Regulation"/>
</dbReference>
<evidence type="ECO:0000256" key="5">
    <source>
        <dbReference type="ARBA" id="ARBA00022989"/>
    </source>
</evidence>
<comment type="subcellular location">
    <subcellularLocation>
        <location evidence="1">Cell membrane</location>
        <topology evidence="1">Single-pass type I membrane protein</topology>
    </subcellularLocation>
</comment>
<dbReference type="Gene3D" id="2.60.40.10">
    <property type="entry name" value="Immunoglobulins"/>
    <property type="match status" value="2"/>
</dbReference>
<evidence type="ECO:0000256" key="3">
    <source>
        <dbReference type="ARBA" id="ARBA00022692"/>
    </source>
</evidence>
<reference evidence="13" key="2">
    <citation type="submission" date="2025-08" db="UniProtKB">
        <authorList>
            <consortium name="Ensembl"/>
        </authorList>
    </citation>
    <scope>IDENTIFICATION</scope>
</reference>
<dbReference type="GO" id="GO:0071222">
    <property type="term" value="P:cellular response to lipopolysaccharide"/>
    <property type="evidence" value="ECO:0007669"/>
    <property type="project" value="TreeGrafter"/>
</dbReference>
<keyword evidence="4" id="KW-0732">Signal</keyword>
<dbReference type="GO" id="GO:0031295">
    <property type="term" value="P:T cell costimulation"/>
    <property type="evidence" value="ECO:0007669"/>
    <property type="project" value="TreeGrafter"/>
</dbReference>
<accession>A0A096ME98</accession>
<dbReference type="Pfam" id="PF07686">
    <property type="entry name" value="V-set"/>
    <property type="match status" value="2"/>
</dbReference>
<dbReference type="InterPro" id="IPR003599">
    <property type="entry name" value="Ig_sub"/>
</dbReference>
<evidence type="ECO:0000256" key="11">
    <source>
        <dbReference type="SAM" id="MobiDB-lite"/>
    </source>
</evidence>
<dbReference type="PANTHER" id="PTHR25466:SF14">
    <property type="entry name" value="BUTYROPHILIN SUBFAMILY 2 MEMBER A2-LIKE-RELATED"/>
    <property type="match status" value="1"/>
</dbReference>
<dbReference type="PANTHER" id="PTHR25466">
    <property type="entry name" value="T-LYMPHOCYTE ACTIVATION ANTIGEN"/>
    <property type="match status" value="1"/>
</dbReference>
<keyword evidence="14" id="KW-1185">Reference proteome</keyword>
<evidence type="ECO:0000313" key="13">
    <source>
        <dbReference type="Ensembl" id="ENSPFOP00000029739.1"/>
    </source>
</evidence>